<dbReference type="FunFam" id="3.30.420.40:FF:000144">
    <property type="entry name" value="Molecular chaperone HscC"/>
    <property type="match status" value="1"/>
</dbReference>
<dbReference type="InterPro" id="IPR013126">
    <property type="entry name" value="Hsp_70_fam"/>
</dbReference>
<dbReference type="Gene3D" id="2.60.34.10">
    <property type="entry name" value="Substrate Binding Domain Of DNAk, Chain A, domain 1"/>
    <property type="match status" value="1"/>
</dbReference>
<dbReference type="PATRIC" id="fig|1303.44.peg.751"/>
<evidence type="ECO:0000256" key="8">
    <source>
        <dbReference type="ARBA" id="ARBA00023016"/>
    </source>
</evidence>
<evidence type="ECO:0000256" key="10">
    <source>
        <dbReference type="ARBA" id="ARBA00030019"/>
    </source>
</evidence>
<protein>
    <recommendedName>
        <fullName evidence="3">Chaperone protein DnaK</fullName>
    </recommendedName>
    <alternativeName>
        <fullName evidence="4">Chaperone protein dnaK</fullName>
    </alternativeName>
    <alternativeName>
        <fullName evidence="12">HSP70</fullName>
    </alternativeName>
    <alternativeName>
        <fullName evidence="11">Heat shock 70 kDa protein</fullName>
    </alternativeName>
    <alternativeName>
        <fullName evidence="10">Heat shock protein 70</fullName>
    </alternativeName>
</protein>
<dbReference type="SUPFAM" id="SSF53067">
    <property type="entry name" value="Actin-like ATPase domain"/>
    <property type="match status" value="2"/>
</dbReference>
<keyword evidence="5" id="KW-0597">Phosphoprotein</keyword>
<dbReference type="PROSITE" id="PS00329">
    <property type="entry name" value="HSP70_2"/>
    <property type="match status" value="1"/>
</dbReference>
<dbReference type="Pfam" id="PF00012">
    <property type="entry name" value="HSP70"/>
    <property type="match status" value="2"/>
</dbReference>
<organism evidence="14 15">
    <name type="scientific">Streptococcus oralis</name>
    <dbReference type="NCBI Taxonomy" id="1303"/>
    <lineage>
        <taxon>Bacteria</taxon>
        <taxon>Bacillati</taxon>
        <taxon>Bacillota</taxon>
        <taxon>Bacilli</taxon>
        <taxon>Lactobacillales</taxon>
        <taxon>Streptococcaceae</taxon>
        <taxon>Streptococcus</taxon>
    </lineage>
</organism>
<dbReference type="Gene3D" id="3.30.420.40">
    <property type="match status" value="2"/>
</dbReference>
<dbReference type="PANTHER" id="PTHR19375">
    <property type="entry name" value="HEAT SHOCK PROTEIN 70KDA"/>
    <property type="match status" value="1"/>
</dbReference>
<keyword evidence="7 13" id="KW-0067">ATP-binding</keyword>
<keyword evidence="6 13" id="KW-0547">Nucleotide-binding</keyword>
<dbReference type="AlphaFoldDB" id="A0A081R6B6"/>
<evidence type="ECO:0000256" key="3">
    <source>
        <dbReference type="ARBA" id="ARBA00014415"/>
    </source>
</evidence>
<gene>
    <name evidence="14" type="ORF">SK143_0794</name>
</gene>
<reference evidence="14 15" key="1">
    <citation type="submission" date="2014-05" db="EMBL/GenBank/DDBJ databases">
        <authorList>
            <person name="Daugherty S.C."/>
            <person name="Tallon L.J."/>
            <person name="Sadzewicz L."/>
            <person name="Kilian M."/>
            <person name="Tettelin H."/>
        </authorList>
    </citation>
    <scope>NUCLEOTIDE SEQUENCE [LARGE SCALE GENOMIC DNA]</scope>
    <source>
        <strain evidence="14 15">SK143</strain>
    </source>
</reference>
<sequence>MIVGIDLGTTNSLVGVYQDGQVKLIPNAFGEYLTPSVVALDDNDEIIVGKIAKERLVTHPDKTVSQFKRFMGTKHELTLGNRAYKAEELSSFIIRKLVDDAETYLGEKVEEVIVSVPAYFNDAQRYATKLAGKFAGVQIDRIINEPSAAALAKSSMVNQEDQSFIVVDFGGGTLDISVVELFDNIVEIVSIAGDNRLGGEDFTAAIAEEFLVSNQLTKDTISREFYSKILVQAEKTKLELNDKEEVKMTVLDQEQEYTLDLSYQRFYELCQPLLARVKAVLDRALMDARYSYVSSDNFVLVGGTSKLRLVQDFLSYCINQMVQVSDDPDRMIARGCALLAGIKERQGEIRDLLLSDICPFTLGIEIVGDRFSPIIERNSTLPASRIEQYYTAELGQSQVKIKVYQGEMMKASQNLFLGELEVPVPVNTRVNESFTVRFTYDLNGILDVEVKIDSTQEVFSHVILQDSVTLTEKEIKAKQAELTRYKINAQETEVYRFLIEKANRVYSMLLGRRRDELMAETRRFEEEVSQASVYHLPKLYQSFSNYLDFLERGL</sequence>
<evidence type="ECO:0000256" key="11">
    <source>
        <dbReference type="ARBA" id="ARBA00030945"/>
    </source>
</evidence>
<evidence type="ECO:0000256" key="4">
    <source>
        <dbReference type="ARBA" id="ARBA00017249"/>
    </source>
</evidence>
<evidence type="ECO:0000256" key="13">
    <source>
        <dbReference type="RuleBase" id="RU003322"/>
    </source>
</evidence>
<dbReference type="PRINTS" id="PR00301">
    <property type="entry name" value="HEATSHOCK70"/>
</dbReference>
<evidence type="ECO:0000256" key="5">
    <source>
        <dbReference type="ARBA" id="ARBA00022553"/>
    </source>
</evidence>
<dbReference type="InterPro" id="IPR018181">
    <property type="entry name" value="Heat_shock_70_CS"/>
</dbReference>
<dbReference type="PROSITE" id="PS00297">
    <property type="entry name" value="HSP70_1"/>
    <property type="match status" value="1"/>
</dbReference>
<dbReference type="SUPFAM" id="SSF100920">
    <property type="entry name" value="Heat shock protein 70kD (HSP70), peptide-binding domain"/>
    <property type="match status" value="1"/>
</dbReference>
<evidence type="ECO:0000313" key="15">
    <source>
        <dbReference type="Proteomes" id="UP000028098"/>
    </source>
</evidence>
<dbReference type="Proteomes" id="UP000028098">
    <property type="component" value="Unassembled WGS sequence"/>
</dbReference>
<dbReference type="GO" id="GO:0140662">
    <property type="term" value="F:ATP-dependent protein folding chaperone"/>
    <property type="evidence" value="ECO:0007669"/>
    <property type="project" value="InterPro"/>
</dbReference>
<keyword evidence="9" id="KW-0143">Chaperone</keyword>
<evidence type="ECO:0000256" key="1">
    <source>
        <dbReference type="ARBA" id="ARBA00002290"/>
    </source>
</evidence>
<evidence type="ECO:0000256" key="9">
    <source>
        <dbReference type="ARBA" id="ARBA00023186"/>
    </source>
</evidence>
<evidence type="ECO:0000256" key="2">
    <source>
        <dbReference type="ARBA" id="ARBA00007381"/>
    </source>
</evidence>
<evidence type="ECO:0000313" key="14">
    <source>
        <dbReference type="EMBL" id="KEQ50739.1"/>
    </source>
</evidence>
<keyword evidence="14" id="KW-0132">Cell division</keyword>
<dbReference type="InterPro" id="IPR029047">
    <property type="entry name" value="HSP70_peptide-bd_sf"/>
</dbReference>
<keyword evidence="14" id="KW-0131">Cell cycle</keyword>
<evidence type="ECO:0000256" key="12">
    <source>
        <dbReference type="ARBA" id="ARBA00033103"/>
    </source>
</evidence>
<name>A0A081R6B6_STROR</name>
<evidence type="ECO:0000256" key="7">
    <source>
        <dbReference type="ARBA" id="ARBA00022840"/>
    </source>
</evidence>
<comment type="function">
    <text evidence="1">Acts as a chaperone.</text>
</comment>
<dbReference type="InterPro" id="IPR043129">
    <property type="entry name" value="ATPase_NBD"/>
</dbReference>
<comment type="caution">
    <text evidence="14">The sequence shown here is derived from an EMBL/GenBank/DDBJ whole genome shotgun (WGS) entry which is preliminary data.</text>
</comment>
<proteinExistence type="inferred from homology"/>
<evidence type="ECO:0000256" key="6">
    <source>
        <dbReference type="ARBA" id="ARBA00022741"/>
    </source>
</evidence>
<keyword evidence="8" id="KW-0346">Stress response</keyword>
<comment type="similarity">
    <text evidence="2 13">Belongs to the heat shock protein 70 family.</text>
</comment>
<dbReference type="EMBL" id="JPGB01000004">
    <property type="protein sequence ID" value="KEQ50739.1"/>
    <property type="molecule type" value="Genomic_DNA"/>
</dbReference>
<dbReference type="GO" id="GO:0005524">
    <property type="term" value="F:ATP binding"/>
    <property type="evidence" value="ECO:0007669"/>
    <property type="project" value="UniProtKB-KW"/>
</dbReference>
<dbReference type="GO" id="GO:0051301">
    <property type="term" value="P:cell division"/>
    <property type="evidence" value="ECO:0007669"/>
    <property type="project" value="UniProtKB-KW"/>
</dbReference>
<accession>A0A081R6B6</accession>
<dbReference type="Gene3D" id="3.90.640.10">
    <property type="entry name" value="Actin, Chain A, domain 4"/>
    <property type="match status" value="1"/>
</dbReference>
<dbReference type="RefSeq" id="WP_042902388.1">
    <property type="nucleotide sequence ID" value="NZ_JPGB01000004.1"/>
</dbReference>